<dbReference type="Proteomes" id="UP000034817">
    <property type="component" value="Unassembled WGS sequence"/>
</dbReference>
<evidence type="ECO:0000313" key="9">
    <source>
        <dbReference type="EMBL" id="KKG43461.1"/>
    </source>
</evidence>
<dbReference type="EMBL" id="JJPM01000328">
    <property type="protein sequence ID" value="KKG67296.1"/>
    <property type="molecule type" value="Genomic_DNA"/>
</dbReference>
<evidence type="ECO:0000313" key="82">
    <source>
        <dbReference type="Proteomes" id="UP000034733"/>
    </source>
</evidence>
<dbReference type="EMBL" id="JJPF01000077">
    <property type="protein sequence ID" value="KKG42699.1"/>
    <property type="molecule type" value="Genomic_DNA"/>
</dbReference>
<feature type="transmembrane region" description="Helical" evidence="1">
    <location>
        <begin position="70"/>
        <end position="91"/>
    </location>
</feature>
<keyword evidence="77" id="KW-1185">Reference proteome</keyword>
<evidence type="ECO:0000313" key="60">
    <source>
        <dbReference type="Proteomes" id="UP000034151"/>
    </source>
</evidence>
<evidence type="ECO:0000313" key="75">
    <source>
        <dbReference type="Proteomes" id="UP000034566"/>
    </source>
</evidence>
<dbReference type="Proteomes" id="UP000034578">
    <property type="component" value="Unassembled WGS sequence"/>
</dbReference>
<evidence type="ECO:0000313" key="31">
    <source>
        <dbReference type="EMBL" id="KKH38360.1"/>
    </source>
</evidence>
<dbReference type="Proteomes" id="UP000034667">
    <property type="component" value="Unassembled WGS sequence"/>
</dbReference>
<evidence type="ECO:0000313" key="20">
    <source>
        <dbReference type="EMBL" id="KKG90676.1"/>
    </source>
</evidence>
<dbReference type="Proteomes" id="UP000034872">
    <property type="component" value="Unassembled WGS sequence"/>
</dbReference>
<evidence type="ECO:0000313" key="4">
    <source>
        <dbReference type="EMBL" id="KKG07136.1"/>
    </source>
</evidence>
<dbReference type="Pfam" id="PF07895">
    <property type="entry name" value="DUF1673"/>
    <property type="match status" value="1"/>
</dbReference>
<feature type="transmembrane region" description="Helical" evidence="1">
    <location>
        <begin position="160"/>
        <end position="180"/>
    </location>
</feature>
<dbReference type="EMBL" id="JJPU01000046">
    <property type="protein sequence ID" value="KKH00330.1"/>
    <property type="molecule type" value="Genomic_DNA"/>
</dbReference>
<dbReference type="Proteomes" id="UP000034232">
    <property type="component" value="Unassembled WGS sequence"/>
</dbReference>
<evidence type="ECO:0000313" key="44">
    <source>
        <dbReference type="EMBL" id="KKH92292.1"/>
    </source>
</evidence>
<evidence type="ECO:0000313" key="3">
    <source>
        <dbReference type="EMBL" id="KKG06923.1"/>
    </source>
</evidence>
<evidence type="ECO:0000313" key="17">
    <source>
        <dbReference type="EMBL" id="KKG72856.1"/>
    </source>
</evidence>
<dbReference type="EMBL" id="JJQT01000238">
    <property type="protein sequence ID" value="KKH72592.1"/>
    <property type="molecule type" value="Genomic_DNA"/>
</dbReference>
<dbReference type="EMBL" id="JJQO01000075">
    <property type="protein sequence ID" value="KKH67664.1"/>
    <property type="molecule type" value="Genomic_DNA"/>
</dbReference>
<evidence type="ECO:0000313" key="41">
    <source>
        <dbReference type="EMBL" id="KKH85393.1"/>
    </source>
</evidence>
<dbReference type="EMBL" id="JJOR01000040">
    <property type="protein sequence ID" value="KKG07136.1"/>
    <property type="molecule type" value="Genomic_DNA"/>
</dbReference>
<dbReference type="EMBL" id="JJQV01000031">
    <property type="protein sequence ID" value="KKH85393.1"/>
    <property type="molecule type" value="Genomic_DNA"/>
</dbReference>
<reference evidence="48 49" key="1">
    <citation type="journal article" date="2015" name="ISME J.">
        <title>Genomic and phenotypic differentiation among Methanosarcina mazei populations from Columbia River sediment.</title>
        <authorList>
            <person name="Youngblut N.D."/>
            <person name="Wirth J.S."/>
            <person name="Henriksen J.R."/>
            <person name="Smith M."/>
            <person name="Simon H."/>
            <person name="Metcalf W.W."/>
            <person name="Whitaker R.J."/>
        </authorList>
    </citation>
    <scope>NUCLEOTIDE SEQUENCE [LARGE SCALE GENOMIC DNA]</scope>
    <source>
        <strain evidence="26 58">1.F.A.1A.3</strain>
        <strain evidence="25 82">1.F.A.1B.3</strain>
        <strain evidence="27 54">1.F.A.1B.4</strain>
        <strain evidence="28 64">1.F.A.2.8</strain>
        <strain evidence="29 87">1.F.M.0.5</strain>
        <strain evidence="31 83">1.H.A.1A.1</strain>
        <strain evidence="30 56">1.H.A.1A.3</strain>
        <strain evidence="32 50">1.H.A.1A.6</strain>
        <strain evidence="33 65">1.H.A.2.3</strain>
        <strain evidence="34 72">1.H.A.2.6</strain>
        <strain evidence="35 81">1.H.A.2.7</strain>
        <strain evidence="37">1.H.A.2.8</strain>
        <strain evidence="36 53">1.H.M.0.1</strain>
        <strain evidence="38 88">1.H.M.1A.1</strain>
        <strain evidence="40 57">1.H.M.1A.2</strain>
        <strain evidence="39 85">1.H.M.1A.3</strain>
        <strain evidence="42 61">1.H.M.2.1</strain>
        <strain evidence="41 48">1.H.M.2.2</strain>
        <strain evidence="43 89">1.H.M.2.3</strain>
        <strain evidence="44 80">1.H.M.2.4</strain>
        <strain evidence="45 86">1.H.T.2.1</strain>
        <strain evidence="46 52">1.H.T.2.3</strain>
        <strain evidence="47 74">1.H.T.2.5</strain>
        <strain evidence="4 59">2.F.A.2.3</strain>
        <strain evidence="3 77">2.F.A.2.4</strain>
        <strain evidence="2 78">2.F.T.0.2</strain>
        <strain evidence="6 51">3.F.A.1A.3</strain>
        <strain evidence="5 68">3.F.A.1B.1</strain>
        <strain evidence="7 76">3.F.A.2.12</strain>
        <strain evidence="9 79">3.F.A.2.3</strain>
        <strain evidence="8 60">3.F.A.2.5</strain>
        <strain evidence="11 63">3.F.A.2.6</strain>
        <strain evidence="10">3.F.A.2.7</strain>
        <strain evidence="13 62">3.F.T.1A.1</strain>
        <strain evidence="12 67">3.F.T.1A.2</strain>
        <strain evidence="14 75">3.F.T.1A.4</strain>
        <strain evidence="15 71">3.F.T.2.1</strain>
        <strain evidence="16">3.H.A.1A.1</strain>
        <strain evidence="17 55">3.H.A.2.1</strain>
        <strain evidence="18 84">3.H.A.2.4</strain>
        <strain evidence="19 90">3.H.A.2.6</strain>
        <strain evidence="20 70">3.H.A.2.8</strain>
        <strain evidence="22 73">3.H.M.1B.1</strain>
        <strain evidence="23 49">3.H.M.1B.2</strain>
        <strain evidence="21 66">3.H.M.1B.5</strain>
        <strain evidence="24 69">3.H.M.2.7</strain>
    </source>
</reference>
<dbReference type="Proteomes" id="UP000034040">
    <property type="component" value="Unassembled WGS sequence"/>
</dbReference>
<dbReference type="EMBL" id="JJPS01000095">
    <property type="protein sequence ID" value="KKG90676.1"/>
    <property type="molecule type" value="Genomic_DNA"/>
</dbReference>
<evidence type="ECO:0000313" key="74">
    <source>
        <dbReference type="Proteomes" id="UP000034547"/>
    </source>
</evidence>
<dbReference type="EMBL" id="JJPP01000008">
    <property type="protein sequence ID" value="KKG83956.1"/>
    <property type="molecule type" value="Genomic_DNA"/>
</dbReference>
<dbReference type="Proteomes" id="UP000033814">
    <property type="component" value="Unassembled WGS sequence"/>
</dbReference>
<evidence type="ECO:0000313" key="56">
    <source>
        <dbReference type="Proteomes" id="UP000034021"/>
    </source>
</evidence>
<evidence type="ECO:0000313" key="7">
    <source>
        <dbReference type="EMBL" id="KKG39476.1"/>
    </source>
</evidence>
<dbReference type="EMBL" id="JJQM01000099">
    <property type="protein sequence ID" value="KKH54198.1"/>
    <property type="molecule type" value="Genomic_DNA"/>
</dbReference>
<evidence type="ECO:0000313" key="83">
    <source>
        <dbReference type="Proteomes" id="UP000034758"/>
    </source>
</evidence>
<dbReference type="Proteomes" id="UP000034279">
    <property type="component" value="Unassembled WGS sequence"/>
</dbReference>
<dbReference type="Proteomes" id="UP000034921">
    <property type="component" value="Unassembled WGS sequence"/>
</dbReference>
<evidence type="ECO:0000313" key="46">
    <source>
        <dbReference type="EMBL" id="KKI01089.1"/>
    </source>
</evidence>
<evidence type="ECO:0000313" key="57">
    <source>
        <dbReference type="Proteomes" id="UP000034040"/>
    </source>
</evidence>
<evidence type="ECO:0000313" key="63">
    <source>
        <dbReference type="Proteomes" id="UP000034195"/>
    </source>
</evidence>
<evidence type="ECO:0000313" key="23">
    <source>
        <dbReference type="EMBL" id="KKH02799.1"/>
    </source>
</evidence>
<dbReference type="EMBL" id="JJQC01000092">
    <property type="protein sequence ID" value="KKH20791.1"/>
    <property type="molecule type" value="Genomic_DNA"/>
</dbReference>
<evidence type="ECO:0000313" key="35">
    <source>
        <dbReference type="EMBL" id="KKH67664.1"/>
    </source>
</evidence>
<dbReference type="EMBL" id="JJQX01000165">
    <property type="protein sequence ID" value="KKH92292.1"/>
    <property type="molecule type" value="Genomic_DNA"/>
</dbReference>
<evidence type="ECO:0000313" key="8">
    <source>
        <dbReference type="EMBL" id="KKG42699.1"/>
    </source>
</evidence>
<dbReference type="Proteomes" id="UP000034468">
    <property type="component" value="Unassembled WGS sequence"/>
</dbReference>
<evidence type="ECO:0000313" key="33">
    <source>
        <dbReference type="EMBL" id="KKH54198.1"/>
    </source>
</evidence>
<dbReference type="EMBL" id="JJPL01000034">
    <property type="protein sequence ID" value="KKG67260.1"/>
    <property type="molecule type" value="Genomic_DNA"/>
</dbReference>
<evidence type="ECO:0000313" key="14">
    <source>
        <dbReference type="EMBL" id="KKG63436.1"/>
    </source>
</evidence>
<dbReference type="Proteomes" id="UP000034142">
    <property type="component" value="Unassembled WGS sequence"/>
</dbReference>
<evidence type="ECO:0000313" key="37">
    <source>
        <dbReference type="EMBL" id="KKH68487.1"/>
    </source>
</evidence>
<feature type="transmembrane region" description="Helical" evidence="1">
    <location>
        <begin position="192"/>
        <end position="213"/>
    </location>
</feature>
<evidence type="ECO:0000313" key="66">
    <source>
        <dbReference type="Proteomes" id="UP000034253"/>
    </source>
</evidence>
<keyword evidence="1" id="KW-0472">Membrane</keyword>
<dbReference type="EMBL" id="JJQD01000040">
    <property type="protein sequence ID" value="KKH31329.1"/>
    <property type="molecule type" value="Genomic_DNA"/>
</dbReference>
<evidence type="ECO:0000313" key="13">
    <source>
        <dbReference type="EMBL" id="KKG57557.1"/>
    </source>
</evidence>
<dbReference type="Proteomes" id="UP000033878">
    <property type="component" value="Unassembled WGS sequence"/>
</dbReference>
<evidence type="ECO:0000313" key="67">
    <source>
        <dbReference type="Proteomes" id="UP000034279"/>
    </source>
</evidence>
<evidence type="ECO:0000313" key="47">
    <source>
        <dbReference type="EMBL" id="KKI05502.1"/>
    </source>
</evidence>
<evidence type="ECO:0000313" key="28">
    <source>
        <dbReference type="EMBL" id="KKH31329.1"/>
    </source>
</evidence>
<evidence type="ECO:0000313" key="76">
    <source>
        <dbReference type="Proteomes" id="UP000034577"/>
    </source>
</evidence>
<dbReference type="EMBL" id="JJOS01000004">
    <property type="protein sequence ID" value="KKG06923.1"/>
    <property type="molecule type" value="Genomic_DNA"/>
</dbReference>
<evidence type="ECO:0000313" key="52">
    <source>
        <dbReference type="Proteomes" id="UP000033885"/>
    </source>
</evidence>
<evidence type="ECO:0000313" key="10">
    <source>
        <dbReference type="EMBL" id="KKG50822.1"/>
    </source>
</evidence>
<evidence type="ECO:0000313" key="19">
    <source>
        <dbReference type="EMBL" id="KKG86244.1"/>
    </source>
</evidence>
<evidence type="ECO:0000313" key="43">
    <source>
        <dbReference type="EMBL" id="KKH90783.1"/>
    </source>
</evidence>
<evidence type="ECO:0000313" key="68">
    <source>
        <dbReference type="Proteomes" id="UP000034298"/>
    </source>
</evidence>
<evidence type="ECO:0000313" key="87">
    <source>
        <dbReference type="Proteomes" id="UP000034921"/>
    </source>
</evidence>
<evidence type="ECO:0000313" key="64">
    <source>
        <dbReference type="Proteomes" id="UP000034227"/>
    </source>
</evidence>
<evidence type="ECO:0000313" key="40">
    <source>
        <dbReference type="EMBL" id="KKH77553.1"/>
    </source>
</evidence>
<evidence type="ECO:0000313" key="51">
    <source>
        <dbReference type="Proteomes" id="UP000033878"/>
    </source>
</evidence>
<dbReference type="Proteomes" id="UP000034937">
    <property type="component" value="Unassembled WGS sequence"/>
</dbReference>
<dbReference type="Proteomes" id="UP000034298">
    <property type="component" value="Unassembled WGS sequence"/>
</dbReference>
<dbReference type="EMBL" id="JJQB01000120">
    <property type="protein sequence ID" value="KKH16949.1"/>
    <property type="molecule type" value="Genomic_DNA"/>
</dbReference>
<dbReference type="EMBL" id="JJQS01000026">
    <property type="protein sequence ID" value="KKH77553.1"/>
    <property type="molecule type" value="Genomic_DNA"/>
</dbReference>
<feature type="transmembrane region" description="Helical" evidence="1">
    <location>
        <begin position="97"/>
        <end position="115"/>
    </location>
</feature>
<dbReference type="EMBL" id="JJPI01000019">
    <property type="protein sequence ID" value="KKG57557.1"/>
    <property type="molecule type" value="Genomic_DNA"/>
</dbReference>
<organism evidence="8 60">
    <name type="scientific">Methanosarcina mazei</name>
    <name type="common">Methanosarcina frisia</name>
    <dbReference type="NCBI Taxonomy" id="2209"/>
    <lineage>
        <taxon>Archaea</taxon>
        <taxon>Methanobacteriati</taxon>
        <taxon>Methanobacteriota</taxon>
        <taxon>Stenosarchaea group</taxon>
        <taxon>Methanomicrobia</taxon>
        <taxon>Methanosarcinales</taxon>
        <taxon>Methanosarcinaceae</taxon>
        <taxon>Methanosarcina</taxon>
    </lineage>
</organism>
<evidence type="ECO:0000313" key="61">
    <source>
        <dbReference type="Proteomes" id="UP000034152"/>
    </source>
</evidence>
<proteinExistence type="predicted"/>
<dbReference type="EMBL" id="JJQE01000020">
    <property type="protein sequence ID" value="KKH32173.1"/>
    <property type="molecule type" value="Genomic_DNA"/>
</dbReference>
<name>A0A0F8FKD6_METMZ</name>
<dbReference type="PATRIC" id="fig|2209.39.peg.494"/>
<dbReference type="Proteomes" id="UP000034692">
    <property type="component" value="Unassembled WGS sequence"/>
</dbReference>
<evidence type="ECO:0000313" key="54">
    <source>
        <dbReference type="Proteomes" id="UP000033987"/>
    </source>
</evidence>
<evidence type="ECO:0000313" key="72">
    <source>
        <dbReference type="Proteomes" id="UP000034450"/>
    </source>
</evidence>
<dbReference type="EMBL" id="JJPB01000029">
    <property type="protein sequence ID" value="KKG34104.1"/>
    <property type="molecule type" value="Genomic_DNA"/>
</dbReference>
<accession>A0A0F8FKD6</accession>
<dbReference type="Proteomes" id="UP000033835">
    <property type="component" value="Unassembled WGS sequence"/>
</dbReference>
<evidence type="ECO:0000313" key="85">
    <source>
        <dbReference type="Proteomes" id="UP000034842"/>
    </source>
</evidence>
<dbReference type="EMBL" id="JJPJ01000162">
    <property type="protein sequence ID" value="KKG56931.1"/>
    <property type="molecule type" value="Genomic_DNA"/>
</dbReference>
<dbReference type="Proteomes" id="UP000034021">
    <property type="component" value="Unassembled WGS sequence"/>
</dbReference>
<dbReference type="Proteomes" id="UP000034064">
    <property type="component" value="Unassembled WGS sequence"/>
</dbReference>
<evidence type="ECO:0000313" key="77">
    <source>
        <dbReference type="Proteomes" id="UP000034578"/>
    </source>
</evidence>
<dbReference type="Proteomes" id="UP000034424">
    <property type="component" value="Unassembled WGS sequence"/>
</dbReference>
<evidence type="ECO:0000313" key="73">
    <source>
        <dbReference type="Proteomes" id="UP000034468"/>
    </source>
</evidence>
<dbReference type="InterPro" id="IPR012874">
    <property type="entry name" value="DUF1673_METspp"/>
</dbReference>
<dbReference type="Proteomes" id="UP000034243">
    <property type="component" value="Unassembled WGS sequence"/>
</dbReference>
<dbReference type="EMBL" id="JJPR01000092">
    <property type="protein sequence ID" value="KKG86244.1"/>
    <property type="molecule type" value="Genomic_DNA"/>
</dbReference>
<evidence type="ECO:0000313" key="38">
    <source>
        <dbReference type="EMBL" id="KKH72134.1"/>
    </source>
</evidence>
<evidence type="ECO:0000313" key="50">
    <source>
        <dbReference type="Proteomes" id="UP000033864"/>
    </source>
</evidence>
<evidence type="ECO:0000313" key="86">
    <source>
        <dbReference type="Proteomes" id="UP000034872"/>
    </source>
</evidence>
<dbReference type="Proteomes" id="UP000034409">
    <property type="component" value="Unassembled WGS sequence"/>
</dbReference>
<dbReference type="EMBL" id="JJPX01000158">
    <property type="protein sequence ID" value="KKH05855.1"/>
    <property type="molecule type" value="Genomic_DNA"/>
</dbReference>
<evidence type="ECO:0000313" key="24">
    <source>
        <dbReference type="EMBL" id="KKH05855.1"/>
    </source>
</evidence>
<keyword evidence="1" id="KW-1133">Transmembrane helix</keyword>
<sequence>MKAVKMAFIESLRKLMGWCPMKSSLGKRAQIDCSSGFKSENRSIQLDSSLVNPHENRIPKVQVSLFDFEALITTIFVSIISFTTSLLVWAYIPEDSFLIIFSGLVMFLMPLIFFLNRPNTAVVTSGKIIIKKPLRKPIVVEKEDIRQISVTKNRDHSLRWLIRSFYVIFLPLYLGEGIIKALRNLERSFPDYIVFSLFLVRLAGVAIFLALFYNFELLAPYQQTLKVTTNSNLNLQFYTEKPKELVAILKNEAK</sequence>
<evidence type="ECO:0000313" key="55">
    <source>
        <dbReference type="Proteomes" id="UP000034001"/>
    </source>
</evidence>
<evidence type="ECO:0000313" key="39">
    <source>
        <dbReference type="EMBL" id="KKH72592.1"/>
    </source>
</evidence>
<evidence type="ECO:0000313" key="45">
    <source>
        <dbReference type="EMBL" id="KKH93776.1"/>
    </source>
</evidence>
<evidence type="ECO:0000313" key="80">
    <source>
        <dbReference type="Proteomes" id="UP000034668"/>
    </source>
</evidence>
<dbReference type="EMBL" id="JJQA01000036">
    <property type="protein sequence ID" value="KKH18754.1"/>
    <property type="molecule type" value="Genomic_DNA"/>
</dbReference>
<dbReference type="EMBL" id="JJQJ01000170">
    <property type="protein sequence ID" value="KKH46029.1"/>
    <property type="molecule type" value="Genomic_DNA"/>
</dbReference>
<evidence type="ECO:0000313" key="81">
    <source>
        <dbReference type="Proteomes" id="UP000034692"/>
    </source>
</evidence>
<evidence type="ECO:0000313" key="26">
    <source>
        <dbReference type="EMBL" id="KKH18754.1"/>
    </source>
</evidence>
<evidence type="ECO:0000313" key="78">
    <source>
        <dbReference type="Proteomes" id="UP000034597"/>
    </source>
</evidence>
<dbReference type="Proteomes" id="UP000034597">
    <property type="component" value="Unassembled WGS sequence"/>
</dbReference>
<dbReference type="Proteomes" id="UP000034758">
    <property type="component" value="Unassembled WGS sequence"/>
</dbReference>
<dbReference type="Proteomes" id="UP000034450">
    <property type="component" value="Unassembled WGS sequence"/>
</dbReference>
<dbReference type="EMBL" id="JJQH01000134">
    <property type="protein sequence ID" value="KKH38000.1"/>
    <property type="molecule type" value="Genomic_DNA"/>
</dbReference>
<dbReference type="Proteomes" id="UP000034151">
    <property type="component" value="Unassembled WGS sequence"/>
</dbReference>
<evidence type="ECO:0000313" key="89">
    <source>
        <dbReference type="Proteomes" id="UP000034937"/>
    </source>
</evidence>
<evidence type="ECO:0000313" key="32">
    <source>
        <dbReference type="EMBL" id="KKH46029.1"/>
    </source>
</evidence>
<evidence type="ECO:0000313" key="27">
    <source>
        <dbReference type="EMBL" id="KKH20791.1"/>
    </source>
</evidence>
<dbReference type="EMBL" id="JJQR01000139">
    <property type="protein sequence ID" value="KKH72134.1"/>
    <property type="molecule type" value="Genomic_DNA"/>
</dbReference>
<dbReference type="EMBL" id="JJQG01000091">
    <property type="protein sequence ID" value="KKH38360.1"/>
    <property type="molecule type" value="Genomic_DNA"/>
</dbReference>
<evidence type="ECO:0000256" key="1">
    <source>
        <dbReference type="SAM" id="Phobius"/>
    </source>
</evidence>
<keyword evidence="1" id="KW-0812">Transmembrane</keyword>
<evidence type="ECO:0000313" key="71">
    <source>
        <dbReference type="Proteomes" id="UP000034424"/>
    </source>
</evidence>
<dbReference type="EMBL" id="JJPC01000167">
    <property type="protein sequence ID" value="KKG29832.1"/>
    <property type="molecule type" value="Genomic_DNA"/>
</dbReference>
<evidence type="ECO:0000313" key="30">
    <source>
        <dbReference type="EMBL" id="KKH38000.1"/>
    </source>
</evidence>
<dbReference type="EMBL" id="JJRA01000131">
    <property type="protein sequence ID" value="KKI01089.1"/>
    <property type="molecule type" value="Genomic_DNA"/>
</dbReference>
<protein>
    <recommendedName>
        <fullName evidence="91">DUF1673 family protein</fullName>
    </recommendedName>
</protein>
<dbReference type="Proteomes" id="UP000034188">
    <property type="component" value="Unassembled WGS sequence"/>
</dbReference>
<evidence type="ECO:0000313" key="42">
    <source>
        <dbReference type="EMBL" id="KKH85788.1"/>
    </source>
</evidence>
<evidence type="ECO:0000313" key="18">
    <source>
        <dbReference type="EMBL" id="KKG83956.1"/>
    </source>
</evidence>
<dbReference type="Proteomes" id="UP000033885">
    <property type="component" value="Unassembled WGS sequence"/>
</dbReference>
<evidence type="ECO:0000313" key="70">
    <source>
        <dbReference type="Proteomes" id="UP000034409"/>
    </source>
</evidence>
<dbReference type="Proteomes" id="UP000034001">
    <property type="component" value="Unassembled WGS sequence"/>
</dbReference>
<dbReference type="EMBL" id="JJRB01000027">
    <property type="protein sequence ID" value="KKI05502.1"/>
    <property type="molecule type" value="Genomic_DNA"/>
</dbReference>
<dbReference type="Proteomes" id="UP000034195">
    <property type="component" value="Unassembled WGS sequence"/>
</dbReference>
<dbReference type="Proteomes" id="UP000033987">
    <property type="component" value="Unassembled WGS sequence"/>
</dbReference>
<evidence type="ECO:0000313" key="15">
    <source>
        <dbReference type="EMBL" id="KKG67260.1"/>
    </source>
</evidence>
<evidence type="ECO:0000313" key="79">
    <source>
        <dbReference type="Proteomes" id="UP000034667"/>
    </source>
</evidence>
<evidence type="ECO:0000313" key="34">
    <source>
        <dbReference type="EMBL" id="KKH59408.1"/>
    </source>
</evidence>
<dbReference type="Proteomes" id="UP000034227">
    <property type="component" value="Unassembled WGS sequence"/>
</dbReference>
<evidence type="ECO:0000313" key="90">
    <source>
        <dbReference type="Proteomes" id="UP000034950"/>
    </source>
</evidence>
<dbReference type="Proteomes" id="UP000034733">
    <property type="component" value="Unassembled WGS sequence"/>
</dbReference>
<evidence type="ECO:0000313" key="48">
    <source>
        <dbReference type="Proteomes" id="UP000033814"/>
    </source>
</evidence>
<dbReference type="EMBL" id="JJPW01000070">
    <property type="protein sequence ID" value="KKG99337.1"/>
    <property type="molecule type" value="Genomic_DNA"/>
</dbReference>
<dbReference type="Proteomes" id="UP000034577">
    <property type="component" value="Unassembled WGS sequence"/>
</dbReference>
<evidence type="ECO:0000313" key="2">
    <source>
        <dbReference type="EMBL" id="KKG00559.1"/>
    </source>
</evidence>
<dbReference type="Proteomes" id="UP000034925">
    <property type="component" value="Unassembled WGS sequence"/>
</dbReference>
<evidence type="ECO:0000313" key="65">
    <source>
        <dbReference type="Proteomes" id="UP000034232"/>
    </source>
</evidence>
<dbReference type="AlphaFoldDB" id="A0A0F8FKD6"/>
<evidence type="ECO:0000313" key="62">
    <source>
        <dbReference type="Proteomes" id="UP000034188"/>
    </source>
</evidence>
<evidence type="ECO:0000313" key="16">
    <source>
        <dbReference type="EMBL" id="KKG67296.1"/>
    </source>
</evidence>
<evidence type="ECO:0000313" key="12">
    <source>
        <dbReference type="EMBL" id="KKG56931.1"/>
    </source>
</evidence>
<evidence type="ECO:0000313" key="36">
    <source>
        <dbReference type="EMBL" id="KKH68158.1"/>
    </source>
</evidence>
<dbReference type="Proteomes" id="UP000034152">
    <property type="component" value="Unassembled WGS sequence"/>
</dbReference>
<dbReference type="Proteomes" id="UP000034387">
    <property type="component" value="Unassembled WGS sequence"/>
</dbReference>
<evidence type="ECO:0008006" key="91">
    <source>
        <dbReference type="Google" id="ProtNLM"/>
    </source>
</evidence>
<dbReference type="Proteomes" id="UP000034950">
    <property type="component" value="Unassembled WGS sequence"/>
</dbReference>
<dbReference type="EMBL" id="JJOT01000097">
    <property type="protein sequence ID" value="KKG00559.1"/>
    <property type="molecule type" value="Genomic_DNA"/>
</dbReference>
<evidence type="ECO:0000313" key="49">
    <source>
        <dbReference type="Proteomes" id="UP000033835"/>
    </source>
</evidence>
<dbReference type="Proteomes" id="UP000033864">
    <property type="component" value="Unassembled WGS sequence"/>
</dbReference>
<evidence type="ECO:0000313" key="59">
    <source>
        <dbReference type="Proteomes" id="UP000034142"/>
    </source>
</evidence>
<evidence type="ECO:0000313" key="5">
    <source>
        <dbReference type="EMBL" id="KKG29832.1"/>
    </source>
</evidence>
<dbReference type="EMBL" id="JJPD01000133">
    <property type="protein sequence ID" value="KKG39476.1"/>
    <property type="molecule type" value="Genomic_DNA"/>
</dbReference>
<dbReference type="EMBL" id="JJPO01000084">
    <property type="protein sequence ID" value="KKG72856.1"/>
    <property type="molecule type" value="Genomic_DNA"/>
</dbReference>
<dbReference type="Proteomes" id="UP000033933">
    <property type="component" value="Unassembled WGS sequence"/>
</dbReference>
<dbReference type="Proteomes" id="UP000034668">
    <property type="component" value="Unassembled WGS sequence"/>
</dbReference>
<dbReference type="EMBL" id="JJPG01000040">
    <property type="protein sequence ID" value="KKG54472.1"/>
    <property type="molecule type" value="Genomic_DNA"/>
</dbReference>
<dbReference type="EMBL" id="JJQZ01000126">
    <property type="protein sequence ID" value="KKH93776.1"/>
    <property type="molecule type" value="Genomic_DNA"/>
</dbReference>
<evidence type="ECO:0000313" key="25">
    <source>
        <dbReference type="EMBL" id="KKH16949.1"/>
    </source>
</evidence>
<evidence type="ECO:0000313" key="58">
    <source>
        <dbReference type="Proteomes" id="UP000034064"/>
    </source>
</evidence>
<evidence type="ECO:0000313" key="21">
    <source>
        <dbReference type="EMBL" id="KKG99337.1"/>
    </source>
</evidence>
<dbReference type="EMBL" id="JJPH01000096">
    <property type="protein sequence ID" value="KKG50822.1"/>
    <property type="molecule type" value="Genomic_DNA"/>
</dbReference>
<evidence type="ECO:0000313" key="53">
    <source>
        <dbReference type="Proteomes" id="UP000033933"/>
    </source>
</evidence>
<evidence type="ECO:0000313" key="22">
    <source>
        <dbReference type="EMBL" id="KKH00330.1"/>
    </source>
</evidence>
<evidence type="ECO:0000313" key="84">
    <source>
        <dbReference type="Proteomes" id="UP000034817"/>
    </source>
</evidence>
<dbReference type="Proteomes" id="UP000034566">
    <property type="component" value="Unassembled WGS sequence"/>
</dbReference>
<dbReference type="EMBL" id="JJQP01000086">
    <property type="protein sequence ID" value="KKH68487.1"/>
    <property type="molecule type" value="Genomic_DNA"/>
</dbReference>
<evidence type="ECO:0000313" key="69">
    <source>
        <dbReference type="Proteomes" id="UP000034387"/>
    </source>
</evidence>
<dbReference type="EMBL" id="JJPE01000095">
    <property type="protein sequence ID" value="KKG43461.1"/>
    <property type="molecule type" value="Genomic_DNA"/>
</dbReference>
<evidence type="ECO:0000313" key="6">
    <source>
        <dbReference type="EMBL" id="KKG34104.1"/>
    </source>
</evidence>
<dbReference type="Proteomes" id="UP000034842">
    <property type="component" value="Unassembled WGS sequence"/>
</dbReference>
<dbReference type="EMBL" id="JJPK01000038">
    <property type="protein sequence ID" value="KKG63436.1"/>
    <property type="molecule type" value="Genomic_DNA"/>
</dbReference>
<dbReference type="EMBL" id="JJQQ01000061">
    <property type="protein sequence ID" value="KKH68158.1"/>
    <property type="molecule type" value="Genomic_DNA"/>
</dbReference>
<evidence type="ECO:0000313" key="88">
    <source>
        <dbReference type="Proteomes" id="UP000034925"/>
    </source>
</evidence>
<dbReference type="EMBL" id="JJQU01000117">
    <property type="protein sequence ID" value="KKH85788.1"/>
    <property type="molecule type" value="Genomic_DNA"/>
</dbReference>
<dbReference type="Proteomes" id="UP000034547">
    <property type="component" value="Unassembled WGS sequence"/>
</dbReference>
<dbReference type="Proteomes" id="UP000034253">
    <property type="component" value="Unassembled WGS sequence"/>
</dbReference>
<dbReference type="EMBL" id="JJPV01000023">
    <property type="protein sequence ID" value="KKH02799.1"/>
    <property type="molecule type" value="Genomic_DNA"/>
</dbReference>
<dbReference type="EMBL" id="JJQW01000016">
    <property type="protein sequence ID" value="KKH90783.1"/>
    <property type="molecule type" value="Genomic_DNA"/>
</dbReference>
<dbReference type="EMBL" id="JJQN01000097">
    <property type="protein sequence ID" value="KKH59408.1"/>
    <property type="molecule type" value="Genomic_DNA"/>
</dbReference>
<comment type="caution">
    <text evidence="8">The sequence shown here is derived from an EMBL/GenBank/DDBJ whole genome shotgun (WGS) entry which is preliminary data.</text>
</comment>
<evidence type="ECO:0000313" key="29">
    <source>
        <dbReference type="EMBL" id="KKH32173.1"/>
    </source>
</evidence>
<evidence type="ECO:0000313" key="11">
    <source>
        <dbReference type="EMBL" id="KKG54472.1"/>
    </source>
</evidence>
<gene>
    <name evidence="5" type="ORF">DU30_08405</name>
    <name evidence="4" type="ORF">DU31_12425</name>
    <name evidence="13" type="ORF">DU33_19310</name>
    <name evidence="7" type="ORF">DU35_02510</name>
    <name evidence="10" type="ORF">DU36_00380</name>
    <name evidence="11" type="ORF">DU38_18260</name>
    <name evidence="8" type="ORF">DU39_02010</name>
    <name evidence="2" type="ORF">DU40_18040</name>
    <name evidence="9" type="ORF">DU41_02235</name>
    <name evidence="24" type="ORF">DU42_07535</name>
    <name evidence="16" type="ORF">DU43_16760</name>
    <name evidence="26" type="ORF">DU44_04915</name>
    <name evidence="14" type="ORF">DU45_20490</name>
    <name evidence="3" type="ORF">DU47_10980</name>
    <name evidence="25" type="ORF">DU48_14990</name>
    <name evidence="6" type="ORF">DU49_18790</name>
    <name evidence="30" type="ORF">DU50_02625</name>
    <name evidence="31" type="ORF">DU54_04615</name>
    <name evidence="18" type="ORF">DU55_04430</name>
    <name evidence="21" type="ORF">DU56_04520</name>
    <name evidence="19" type="ORF">DU57_02760</name>
    <name evidence="28" type="ORF">DU58_12200</name>
    <name evidence="20" type="ORF">DU59_06320</name>
    <name evidence="29" type="ORF">DU60_19145</name>
    <name evidence="17" type="ORF">DU63_13420</name>
    <name evidence="12" type="ORF">DU64_05490</name>
    <name evidence="27" type="ORF">DU65_19745</name>
    <name evidence="22" type="ORF">DU66_09195</name>
    <name evidence="15" type="ORF">DU67_20200</name>
    <name evidence="23" type="ORF">DU68_01285</name>
    <name evidence="37" type="ORF">DU73_11300</name>
    <name evidence="34" type="ORF">DU74_02420</name>
    <name evidence="35" type="ORF">DU75_02765</name>
    <name evidence="33" type="ORF">DU76_04090</name>
    <name evidence="40" type="ORF">DU77_05425</name>
    <name evidence="39" type="ORF">DU78_01610</name>
    <name evidence="44" type="ORF">DU79_05350</name>
    <name evidence="42" type="ORF">DU80_18390</name>
    <name evidence="46" type="ORF">DU81_18045</name>
    <name evidence="41" type="ORF">DU82_04520</name>
    <name evidence="47" type="ORF">DU83_04580</name>
    <name evidence="45" type="ORF">DU84_05120</name>
    <name evidence="32" type="ORF">DU85_09485</name>
    <name evidence="38" type="ORF">DU86_03845</name>
    <name evidence="36" type="ORF">DU87_05885</name>
    <name evidence="43" type="ORF">DU88_06250</name>
</gene>